<evidence type="ECO:0000313" key="1">
    <source>
        <dbReference type="EMBL" id="KAK7338526.1"/>
    </source>
</evidence>
<sequence length="323" mass="36654">MCNTSLLVHFTRKLEDLTLSSLTMVIRKALHSCLRREESGALLEEWEGTSLRLDWMVSMTKYIFGIGSLDIGSGPQVATSVATDIGDPLAANTNGICCRVLQFRTCLSPLDGSIYTVRLGQSEARTLLRKRWVRVVGSRPSLNDGVHLKDQEVAGGVNQEFACLSPIHMVNSRSWKLHQYWKLEQLIRRGFVPSNLEASIISDLYYYLVLLRLSSLGLIVVLLGHDHAGFVVSERRLQNRLHQRDRISSLSSLVVPRGGALFNVLLNRSFPPVFLNQRLYGPYRSISSSSFFLRLLLFSFLPIFRKAPLFPEIRDSCWTWREL</sequence>
<reference evidence="1 2" key="1">
    <citation type="submission" date="2024-01" db="EMBL/GenBank/DDBJ databases">
        <title>The genomes of 5 underutilized Papilionoideae crops provide insights into root nodulation and disease resistanc.</title>
        <authorList>
            <person name="Jiang F."/>
        </authorList>
    </citation>
    <scope>NUCLEOTIDE SEQUENCE [LARGE SCALE GENOMIC DNA]</scope>
    <source>
        <strain evidence="1">LVBAO_FW01</strain>
        <tissue evidence="1">Leaves</tissue>
    </source>
</reference>
<accession>A0AAN9QL37</accession>
<keyword evidence="2" id="KW-1185">Reference proteome</keyword>
<dbReference type="AlphaFoldDB" id="A0AAN9QL37"/>
<proteinExistence type="predicted"/>
<gene>
    <name evidence="1" type="ORF">VNO77_19138</name>
</gene>
<dbReference type="EMBL" id="JAYMYQ010000004">
    <property type="protein sequence ID" value="KAK7338526.1"/>
    <property type="molecule type" value="Genomic_DNA"/>
</dbReference>
<name>A0AAN9QL37_CANGL</name>
<dbReference type="Proteomes" id="UP001367508">
    <property type="component" value="Unassembled WGS sequence"/>
</dbReference>
<evidence type="ECO:0000313" key="2">
    <source>
        <dbReference type="Proteomes" id="UP001367508"/>
    </source>
</evidence>
<comment type="caution">
    <text evidence="1">The sequence shown here is derived from an EMBL/GenBank/DDBJ whole genome shotgun (WGS) entry which is preliminary data.</text>
</comment>
<protein>
    <submittedName>
        <fullName evidence="1">Uncharacterized protein</fullName>
    </submittedName>
</protein>
<organism evidence="1 2">
    <name type="scientific">Canavalia gladiata</name>
    <name type="common">Sword bean</name>
    <name type="synonym">Dolichos gladiatus</name>
    <dbReference type="NCBI Taxonomy" id="3824"/>
    <lineage>
        <taxon>Eukaryota</taxon>
        <taxon>Viridiplantae</taxon>
        <taxon>Streptophyta</taxon>
        <taxon>Embryophyta</taxon>
        <taxon>Tracheophyta</taxon>
        <taxon>Spermatophyta</taxon>
        <taxon>Magnoliopsida</taxon>
        <taxon>eudicotyledons</taxon>
        <taxon>Gunneridae</taxon>
        <taxon>Pentapetalae</taxon>
        <taxon>rosids</taxon>
        <taxon>fabids</taxon>
        <taxon>Fabales</taxon>
        <taxon>Fabaceae</taxon>
        <taxon>Papilionoideae</taxon>
        <taxon>50 kb inversion clade</taxon>
        <taxon>NPAAA clade</taxon>
        <taxon>indigoferoid/millettioid clade</taxon>
        <taxon>Phaseoleae</taxon>
        <taxon>Canavalia</taxon>
    </lineage>
</organism>